<evidence type="ECO:0000313" key="2">
    <source>
        <dbReference type="EMBL" id="KAA8914378.1"/>
    </source>
</evidence>
<dbReference type="AlphaFoldDB" id="A0A5J5FB20"/>
<dbReference type="EMBL" id="VXIS01000006">
    <property type="protein sequence ID" value="KAA8914378.1"/>
    <property type="molecule type" value="Genomic_DNA"/>
</dbReference>
<dbReference type="InParanoid" id="A0A5J5FB20"/>
<gene>
    <name evidence="2" type="ORF">FN846DRAFT_1009390</name>
</gene>
<organism evidence="2 3">
    <name type="scientific">Sphaerosporella brunnea</name>
    <dbReference type="NCBI Taxonomy" id="1250544"/>
    <lineage>
        <taxon>Eukaryota</taxon>
        <taxon>Fungi</taxon>
        <taxon>Dikarya</taxon>
        <taxon>Ascomycota</taxon>
        <taxon>Pezizomycotina</taxon>
        <taxon>Pezizomycetes</taxon>
        <taxon>Pezizales</taxon>
        <taxon>Pyronemataceae</taxon>
        <taxon>Sphaerosporella</taxon>
    </lineage>
</organism>
<reference evidence="2 3" key="1">
    <citation type="submission" date="2019-09" db="EMBL/GenBank/DDBJ databases">
        <title>Draft genome of the ectomycorrhizal ascomycete Sphaerosporella brunnea.</title>
        <authorList>
            <consortium name="DOE Joint Genome Institute"/>
            <person name="Benucci G.M."/>
            <person name="Marozzi G."/>
            <person name="Antonielli L."/>
            <person name="Sanchez S."/>
            <person name="Marco P."/>
            <person name="Wang X."/>
            <person name="Falini L.B."/>
            <person name="Barry K."/>
            <person name="Haridas S."/>
            <person name="Lipzen A."/>
            <person name="Labutti K."/>
            <person name="Grigoriev I.V."/>
            <person name="Murat C."/>
            <person name="Martin F."/>
            <person name="Albertini E."/>
            <person name="Donnini D."/>
            <person name="Bonito G."/>
        </authorList>
    </citation>
    <scope>NUCLEOTIDE SEQUENCE [LARGE SCALE GENOMIC DNA]</scope>
    <source>
        <strain evidence="2 3">Sb_GMNB300</strain>
    </source>
</reference>
<evidence type="ECO:0000256" key="1">
    <source>
        <dbReference type="SAM" id="MobiDB-lite"/>
    </source>
</evidence>
<feature type="region of interest" description="Disordered" evidence="1">
    <location>
        <begin position="93"/>
        <end position="132"/>
    </location>
</feature>
<comment type="caution">
    <text evidence="2">The sequence shown here is derived from an EMBL/GenBank/DDBJ whole genome shotgun (WGS) entry which is preliminary data.</text>
</comment>
<protein>
    <submittedName>
        <fullName evidence="2">Uncharacterized protein</fullName>
    </submittedName>
</protein>
<sequence>MVADSAEIQIVVTAFLQDPTIPPDVEEWNRFFHSAVPQNLRDTDIEIEPHSLVNAWSALLRFSVPLPVFSTLKTIGPLRYLSVAQSSNSFLRPTVSSAINPPPEGEYRPRAPTGVEIRPCRPPTPAGGRPPFLAELLRRQPANEDATRGGTSEE</sequence>
<accession>A0A5J5FB20</accession>
<proteinExistence type="predicted"/>
<evidence type="ECO:0000313" key="3">
    <source>
        <dbReference type="Proteomes" id="UP000326924"/>
    </source>
</evidence>
<dbReference type="Proteomes" id="UP000326924">
    <property type="component" value="Unassembled WGS sequence"/>
</dbReference>
<keyword evidence="3" id="KW-1185">Reference proteome</keyword>
<name>A0A5J5FB20_9PEZI</name>